<dbReference type="Pfam" id="PF01535">
    <property type="entry name" value="PPR"/>
    <property type="match status" value="3"/>
</dbReference>
<dbReference type="Gene3D" id="1.25.40.10">
    <property type="entry name" value="Tetratricopeptide repeat domain"/>
    <property type="match status" value="2"/>
</dbReference>
<dbReference type="AlphaFoldDB" id="A0A0L9VLJ5"/>
<sequence>MVVNFSHFPLSSSYTVSLLFAKPQHHPSLLCVKCKPSDDIGTSFFDSVNPPKPLEGFVAPPSFNDGPSRRRTRFPQPTWSSTTSPLAAFPCSRMTSSKRTPWCHACVQNSILTVYVACRQIPSARQVFDDISDRTMVSWNSMIAGYSKIGRYSGAVMLLEEMQHQGVQPDVFTFFSLLSVSSKNGNLDLGKFVHLYIVTTDVQIDSIVKNALIDMYAKCGHFQCAKCVFDRMLHKNVVSWTCMVNAYANHGLIDNAVQTFNQMPVKNVVSWNSIIWCLVQEGLYTEAMELFHRMCISDMIPDNDCTLAHFSLLPSPPHTVSLLFAKPQHHPFLLYAKCKPSDDIDTSDNVNPLEDIDFNPLEPAEGFVAPPSFDDGPLKTEDEIAATYEELYGPTFNGVSVLGNDVFEMDALVKRDTGFGSNSKKEKVRDGFEDRVVQVRRVTKVVKGGKQLRFRVVFIVGNKNGQDCIGVGKTKEVVAAIQKSASNARRNIVKVPMTKYSTFPHRKLK</sequence>
<dbReference type="EMBL" id="CM003380">
    <property type="protein sequence ID" value="KOM55772.1"/>
    <property type="molecule type" value="Genomic_DNA"/>
</dbReference>
<feature type="repeat" description="PPR" evidence="3">
    <location>
        <begin position="267"/>
        <end position="301"/>
    </location>
</feature>
<protein>
    <recommendedName>
        <fullName evidence="5">S5 DRBM domain-containing protein</fullName>
    </recommendedName>
</protein>
<dbReference type="STRING" id="3914.A0A0L9VLJ5"/>
<keyword evidence="2" id="KW-0689">Ribosomal protein</keyword>
<gene>
    <name evidence="6" type="ORF">LR48_Vigan10g166400</name>
</gene>
<evidence type="ECO:0000256" key="2">
    <source>
        <dbReference type="PROSITE-ProRule" id="PRU00268"/>
    </source>
</evidence>
<evidence type="ECO:0000256" key="3">
    <source>
        <dbReference type="PROSITE-ProRule" id="PRU00708"/>
    </source>
</evidence>
<keyword evidence="1" id="KW-0677">Repeat</keyword>
<dbReference type="InterPro" id="IPR011990">
    <property type="entry name" value="TPR-like_helical_dom_sf"/>
</dbReference>
<feature type="repeat" description="PPR" evidence="3">
    <location>
        <begin position="205"/>
        <end position="239"/>
    </location>
</feature>
<accession>A0A0L9VLJ5</accession>
<keyword evidence="2" id="KW-0687">Ribonucleoprotein</keyword>
<dbReference type="PROSITE" id="PS50881">
    <property type="entry name" value="S5_DSRBD"/>
    <property type="match status" value="1"/>
</dbReference>
<dbReference type="Pfam" id="PF13041">
    <property type="entry name" value="PPR_2"/>
    <property type="match status" value="1"/>
</dbReference>
<dbReference type="Pfam" id="PF00333">
    <property type="entry name" value="Ribosomal_S5"/>
    <property type="match status" value="1"/>
</dbReference>
<dbReference type="GO" id="GO:0009451">
    <property type="term" value="P:RNA modification"/>
    <property type="evidence" value="ECO:0007669"/>
    <property type="project" value="InterPro"/>
</dbReference>
<evidence type="ECO:0000313" key="6">
    <source>
        <dbReference type="EMBL" id="KOM55772.1"/>
    </source>
</evidence>
<dbReference type="InterPro" id="IPR046960">
    <property type="entry name" value="PPR_At4g14850-like_plant"/>
</dbReference>
<feature type="domain" description="S5 DRBM" evidence="5">
    <location>
        <begin position="432"/>
        <end position="495"/>
    </location>
</feature>
<dbReference type="InterPro" id="IPR013810">
    <property type="entry name" value="Ribosomal_uS5_N"/>
</dbReference>
<dbReference type="Gene3D" id="3.30.160.20">
    <property type="match status" value="1"/>
</dbReference>
<evidence type="ECO:0000256" key="1">
    <source>
        <dbReference type="ARBA" id="ARBA00022737"/>
    </source>
</evidence>
<evidence type="ECO:0000259" key="5">
    <source>
        <dbReference type="PROSITE" id="PS50881"/>
    </source>
</evidence>
<dbReference type="Proteomes" id="UP000053144">
    <property type="component" value="Chromosome 10"/>
</dbReference>
<dbReference type="GO" id="GO:0003735">
    <property type="term" value="F:structural constituent of ribosome"/>
    <property type="evidence" value="ECO:0007669"/>
    <property type="project" value="UniProtKB-UniRule"/>
</dbReference>
<proteinExistence type="predicted"/>
<dbReference type="GO" id="GO:0003723">
    <property type="term" value="F:RNA binding"/>
    <property type="evidence" value="ECO:0007669"/>
    <property type="project" value="InterPro"/>
</dbReference>
<dbReference type="PROSITE" id="PS51375">
    <property type="entry name" value="PPR"/>
    <property type="match status" value="3"/>
</dbReference>
<dbReference type="Gramene" id="KOM55772">
    <property type="protein sequence ID" value="KOM55772"/>
    <property type="gene ID" value="LR48_Vigan10g166400"/>
</dbReference>
<dbReference type="PANTHER" id="PTHR47926">
    <property type="entry name" value="PENTATRICOPEPTIDE REPEAT-CONTAINING PROTEIN"/>
    <property type="match status" value="1"/>
</dbReference>
<dbReference type="InterPro" id="IPR002885">
    <property type="entry name" value="PPR_rpt"/>
</dbReference>
<name>A0A0L9VLJ5_PHAAN</name>
<reference evidence="7" key="1">
    <citation type="journal article" date="2015" name="Proc. Natl. Acad. Sci. U.S.A.">
        <title>Genome sequencing of adzuki bean (Vigna angularis) provides insight into high starch and low fat accumulation and domestication.</title>
        <authorList>
            <person name="Yang K."/>
            <person name="Tian Z."/>
            <person name="Chen C."/>
            <person name="Luo L."/>
            <person name="Zhao B."/>
            <person name="Wang Z."/>
            <person name="Yu L."/>
            <person name="Li Y."/>
            <person name="Sun Y."/>
            <person name="Li W."/>
            <person name="Chen Y."/>
            <person name="Li Y."/>
            <person name="Zhang Y."/>
            <person name="Ai D."/>
            <person name="Zhao J."/>
            <person name="Shang C."/>
            <person name="Ma Y."/>
            <person name="Wu B."/>
            <person name="Wang M."/>
            <person name="Gao L."/>
            <person name="Sun D."/>
            <person name="Zhang P."/>
            <person name="Guo F."/>
            <person name="Wang W."/>
            <person name="Li Y."/>
            <person name="Wang J."/>
            <person name="Varshney R.K."/>
            <person name="Wang J."/>
            <person name="Ling H.Q."/>
            <person name="Wan P."/>
        </authorList>
    </citation>
    <scope>NUCLEOTIDE SEQUENCE</scope>
    <source>
        <strain evidence="7">cv. Jingnong 6</strain>
    </source>
</reference>
<dbReference type="SUPFAM" id="SSF54768">
    <property type="entry name" value="dsRNA-binding domain-like"/>
    <property type="match status" value="1"/>
</dbReference>
<organism evidence="6 7">
    <name type="scientific">Phaseolus angularis</name>
    <name type="common">Azuki bean</name>
    <name type="synonym">Vigna angularis</name>
    <dbReference type="NCBI Taxonomy" id="3914"/>
    <lineage>
        <taxon>Eukaryota</taxon>
        <taxon>Viridiplantae</taxon>
        <taxon>Streptophyta</taxon>
        <taxon>Embryophyta</taxon>
        <taxon>Tracheophyta</taxon>
        <taxon>Spermatophyta</taxon>
        <taxon>Magnoliopsida</taxon>
        <taxon>eudicotyledons</taxon>
        <taxon>Gunneridae</taxon>
        <taxon>Pentapetalae</taxon>
        <taxon>rosids</taxon>
        <taxon>fabids</taxon>
        <taxon>Fabales</taxon>
        <taxon>Fabaceae</taxon>
        <taxon>Papilionoideae</taxon>
        <taxon>50 kb inversion clade</taxon>
        <taxon>NPAAA clade</taxon>
        <taxon>indigoferoid/millettioid clade</taxon>
        <taxon>Phaseoleae</taxon>
        <taxon>Vigna</taxon>
    </lineage>
</organism>
<dbReference type="GO" id="GO:0006412">
    <property type="term" value="P:translation"/>
    <property type="evidence" value="ECO:0007669"/>
    <property type="project" value="InterPro"/>
</dbReference>
<feature type="region of interest" description="Disordered" evidence="4">
    <location>
        <begin position="60"/>
        <end position="81"/>
    </location>
</feature>
<feature type="repeat" description="PPR" evidence="3">
    <location>
        <begin position="135"/>
        <end position="169"/>
    </location>
</feature>
<evidence type="ECO:0000256" key="4">
    <source>
        <dbReference type="SAM" id="MobiDB-lite"/>
    </source>
</evidence>
<dbReference type="PANTHER" id="PTHR47926:SF347">
    <property type="entry name" value="PENTATRICOPEPTIDE REPEAT-CONTAINING PROTEIN"/>
    <property type="match status" value="1"/>
</dbReference>
<dbReference type="NCBIfam" id="TIGR00756">
    <property type="entry name" value="PPR"/>
    <property type="match status" value="4"/>
</dbReference>
<dbReference type="GO" id="GO:1990904">
    <property type="term" value="C:ribonucleoprotein complex"/>
    <property type="evidence" value="ECO:0007669"/>
    <property type="project" value="UniProtKB-UniRule"/>
</dbReference>
<evidence type="ECO:0000313" key="7">
    <source>
        <dbReference type="Proteomes" id="UP000053144"/>
    </source>
</evidence>
<dbReference type="GO" id="GO:0005840">
    <property type="term" value="C:ribosome"/>
    <property type="evidence" value="ECO:0007669"/>
    <property type="project" value="UniProtKB-KW"/>
</dbReference>